<dbReference type="Pfam" id="PF00669">
    <property type="entry name" value="Flagellin_N"/>
    <property type="match status" value="1"/>
</dbReference>
<dbReference type="SUPFAM" id="SSF64518">
    <property type="entry name" value="Phase 1 flagellin"/>
    <property type="match status" value="1"/>
</dbReference>
<dbReference type="OrthoDB" id="9781172at2"/>
<feature type="domain" description="Flagellin N-terminal" evidence="5">
    <location>
        <begin position="4"/>
        <end position="128"/>
    </location>
</feature>
<keyword evidence="7" id="KW-0966">Cell projection</keyword>
<dbReference type="PANTHER" id="PTHR42792:SF2">
    <property type="entry name" value="FLAGELLIN"/>
    <property type="match status" value="1"/>
</dbReference>
<feature type="domain" description="Flagellin C-terminal" evidence="6">
    <location>
        <begin position="166"/>
        <end position="232"/>
    </location>
</feature>
<dbReference type="Gene3D" id="6.10.10.10">
    <property type="entry name" value="Flagellar export chaperone, C-terminal domain"/>
    <property type="match status" value="1"/>
</dbReference>
<evidence type="ECO:0000256" key="4">
    <source>
        <dbReference type="RuleBase" id="RU362073"/>
    </source>
</evidence>
<evidence type="ECO:0000259" key="5">
    <source>
        <dbReference type="Pfam" id="PF00669"/>
    </source>
</evidence>
<keyword evidence="7" id="KW-0282">Flagellum</keyword>
<dbReference type="InterPro" id="IPR046358">
    <property type="entry name" value="Flagellin_C"/>
</dbReference>
<evidence type="ECO:0000313" key="7">
    <source>
        <dbReference type="EMBL" id="SHM59127.1"/>
    </source>
</evidence>
<evidence type="ECO:0000256" key="2">
    <source>
        <dbReference type="ARBA" id="ARBA00020110"/>
    </source>
</evidence>
<comment type="similarity">
    <text evidence="1 4">Belongs to the bacterial flagellin family.</text>
</comment>
<evidence type="ECO:0000256" key="1">
    <source>
        <dbReference type="ARBA" id="ARBA00005709"/>
    </source>
</evidence>
<dbReference type="GO" id="GO:0009288">
    <property type="term" value="C:bacterial-type flagellum"/>
    <property type="evidence" value="ECO:0007669"/>
    <property type="project" value="UniProtKB-SubCell"/>
</dbReference>
<name>A0A1M7K2S7_9FIRM</name>
<proteinExistence type="inferred from homology"/>
<dbReference type="Pfam" id="PF00700">
    <property type="entry name" value="Flagellin_C"/>
    <property type="match status" value="1"/>
</dbReference>
<sequence length="256" mass="27498">MAVSSINKQLNTNYEHLSTMKRINSAADDAAGLSIAESLKSQSNGYDMASNNAANSKNMLNVADGALGSISDSLQRIRELSLQASNSIYSDDDKAGIQSEIDQLKQHISSVAGNTEYNTKKLLDGSVTSVNTALSANGSGMNTKLPNSTLDALGIADYDVTGEFDIQKIDDAIKNVSASRSSIGASSNALDYVYSNNQYTSQNLTDARSRIEDLDVPRYVSDLSKNRILDEYRMFVQSAKTGQATRGISILLGNRS</sequence>
<dbReference type="PRINTS" id="PR00207">
    <property type="entry name" value="FLAGELLIN"/>
</dbReference>
<keyword evidence="7" id="KW-0969">Cilium</keyword>
<dbReference type="InterPro" id="IPR001029">
    <property type="entry name" value="Flagellin_N"/>
</dbReference>
<dbReference type="InterPro" id="IPR001492">
    <property type="entry name" value="Flagellin"/>
</dbReference>
<dbReference type="RefSeq" id="WP_073288210.1">
    <property type="nucleotide sequence ID" value="NZ_FRCP01000012.1"/>
</dbReference>
<dbReference type="STRING" id="1120996.SAMN02746066_02546"/>
<dbReference type="GO" id="GO:0005576">
    <property type="term" value="C:extracellular region"/>
    <property type="evidence" value="ECO:0007669"/>
    <property type="project" value="UniProtKB-SubCell"/>
</dbReference>
<keyword evidence="4" id="KW-0964">Secreted</keyword>
<dbReference type="Proteomes" id="UP000184038">
    <property type="component" value="Unassembled WGS sequence"/>
</dbReference>
<accession>A0A1M7K2S7</accession>
<evidence type="ECO:0000256" key="3">
    <source>
        <dbReference type="ARBA" id="ARBA00023143"/>
    </source>
</evidence>
<dbReference type="PANTHER" id="PTHR42792">
    <property type="entry name" value="FLAGELLIN"/>
    <property type="match status" value="1"/>
</dbReference>
<dbReference type="GO" id="GO:0005198">
    <property type="term" value="F:structural molecule activity"/>
    <property type="evidence" value="ECO:0007669"/>
    <property type="project" value="UniProtKB-UniRule"/>
</dbReference>
<dbReference type="InterPro" id="IPR042187">
    <property type="entry name" value="Flagellin_C_sub2"/>
</dbReference>
<organism evidence="7 8">
    <name type="scientific">Anaerosporobacter mobilis DSM 15930</name>
    <dbReference type="NCBI Taxonomy" id="1120996"/>
    <lineage>
        <taxon>Bacteria</taxon>
        <taxon>Bacillati</taxon>
        <taxon>Bacillota</taxon>
        <taxon>Clostridia</taxon>
        <taxon>Lachnospirales</taxon>
        <taxon>Lachnospiraceae</taxon>
        <taxon>Anaerosporobacter</taxon>
    </lineage>
</organism>
<gene>
    <name evidence="7" type="ORF">SAMN02746066_02546</name>
</gene>
<evidence type="ECO:0000259" key="6">
    <source>
        <dbReference type="Pfam" id="PF00700"/>
    </source>
</evidence>
<dbReference type="Gene3D" id="1.20.1330.10">
    <property type="entry name" value="f41 fragment of flagellin, N-terminal domain"/>
    <property type="match status" value="2"/>
</dbReference>
<reference evidence="7 8" key="1">
    <citation type="submission" date="2016-11" db="EMBL/GenBank/DDBJ databases">
        <authorList>
            <person name="Jaros S."/>
            <person name="Januszkiewicz K."/>
            <person name="Wedrychowicz H."/>
        </authorList>
    </citation>
    <scope>NUCLEOTIDE SEQUENCE [LARGE SCALE GENOMIC DNA]</scope>
    <source>
        <strain evidence="7 8">DSM 15930</strain>
    </source>
</reference>
<comment type="function">
    <text evidence="4">Flagellin is the subunit protein which polymerizes to form the filaments of bacterial flagella.</text>
</comment>
<dbReference type="EMBL" id="FRCP01000012">
    <property type="protein sequence ID" value="SHM59127.1"/>
    <property type="molecule type" value="Genomic_DNA"/>
</dbReference>
<keyword evidence="8" id="KW-1185">Reference proteome</keyword>
<protein>
    <recommendedName>
        <fullName evidence="2 4">Flagellin</fullName>
    </recommendedName>
</protein>
<keyword evidence="3 4" id="KW-0975">Bacterial flagellum</keyword>
<comment type="subcellular location">
    <subcellularLocation>
        <location evidence="4">Secreted</location>
    </subcellularLocation>
    <subcellularLocation>
        <location evidence="4">Bacterial flagellum</location>
    </subcellularLocation>
</comment>
<evidence type="ECO:0000313" key="8">
    <source>
        <dbReference type="Proteomes" id="UP000184038"/>
    </source>
</evidence>
<dbReference type="AlphaFoldDB" id="A0A1M7K2S7"/>